<gene>
    <name evidence="8" type="ORF">SAMN05216361_1080</name>
</gene>
<keyword evidence="8" id="KW-0282">Flagellum</keyword>
<evidence type="ECO:0000313" key="8">
    <source>
        <dbReference type="EMBL" id="SHG04763.1"/>
    </source>
</evidence>
<sequence length="159" mass="17178">MLLVKSKELKSSGKNLLKSVGYFFTPLAILLSPTANAAASITNPTSVLSIFLSLLLIVGIIFSLAYVMRRFNVTPGNSQHLKVVASLSAGARERVMVIQVGEEQHLIGVTAQNINHLSKLDTPIVTQQDNQGGAMFKQKLVQAMAQKMNPSLKESGDDK</sequence>
<keyword evidence="5 7" id="KW-0975">Bacterial flagellum</keyword>
<evidence type="ECO:0000256" key="5">
    <source>
        <dbReference type="ARBA" id="ARBA00023143"/>
    </source>
</evidence>
<protein>
    <recommendedName>
        <fullName evidence="7">Flagellar protein</fullName>
    </recommendedName>
</protein>
<dbReference type="STRING" id="634436.SAMN05216361_1080"/>
<keyword evidence="2 7" id="KW-0812">Transmembrane</keyword>
<dbReference type="InterPro" id="IPR052205">
    <property type="entry name" value="FliO/MopB"/>
</dbReference>
<dbReference type="PANTHER" id="PTHR38766:SF1">
    <property type="entry name" value="FLAGELLAR PROTEIN FLIO"/>
    <property type="match status" value="1"/>
</dbReference>
<accession>A0A1M5GM43</accession>
<dbReference type="GO" id="GO:0005886">
    <property type="term" value="C:plasma membrane"/>
    <property type="evidence" value="ECO:0007669"/>
    <property type="project" value="UniProtKB-SubCell"/>
</dbReference>
<keyword evidence="8" id="KW-0966">Cell projection</keyword>
<evidence type="ECO:0000313" key="9">
    <source>
        <dbReference type="Proteomes" id="UP000184520"/>
    </source>
</evidence>
<evidence type="ECO:0000256" key="1">
    <source>
        <dbReference type="ARBA" id="ARBA00022475"/>
    </source>
</evidence>
<evidence type="ECO:0000256" key="7">
    <source>
        <dbReference type="RuleBase" id="RU362064"/>
    </source>
</evidence>
<keyword evidence="9" id="KW-1185">Reference proteome</keyword>
<dbReference type="OrthoDB" id="9342590at2"/>
<evidence type="ECO:0000256" key="2">
    <source>
        <dbReference type="ARBA" id="ARBA00022692"/>
    </source>
</evidence>
<dbReference type="EMBL" id="FQWD01000002">
    <property type="protein sequence ID" value="SHG04763.1"/>
    <property type="molecule type" value="Genomic_DNA"/>
</dbReference>
<dbReference type="Proteomes" id="UP000184520">
    <property type="component" value="Unassembled WGS sequence"/>
</dbReference>
<dbReference type="RefSeq" id="WP_084526221.1">
    <property type="nucleotide sequence ID" value="NZ_FQWD01000002.1"/>
</dbReference>
<comment type="similarity">
    <text evidence="6 7">Belongs to the FliO/MopB family.</text>
</comment>
<comment type="subcellular location">
    <subcellularLocation>
        <location evidence="7">Cell membrane</location>
    </subcellularLocation>
    <subcellularLocation>
        <location evidence="7">Bacterial flagellum basal body</location>
    </subcellularLocation>
</comment>
<dbReference type="GO" id="GO:0044781">
    <property type="term" value="P:bacterial-type flagellum organization"/>
    <property type="evidence" value="ECO:0007669"/>
    <property type="project" value="UniProtKB-UniRule"/>
</dbReference>
<keyword evidence="3 7" id="KW-1133">Transmembrane helix</keyword>
<keyword evidence="4 7" id="KW-0472">Membrane</keyword>
<dbReference type="Pfam" id="PF04347">
    <property type="entry name" value="FliO"/>
    <property type="match status" value="1"/>
</dbReference>
<keyword evidence="1 7" id="KW-1003">Cell membrane</keyword>
<organism evidence="8 9">
    <name type="scientific">Marisediminitalea aggregata</name>
    <dbReference type="NCBI Taxonomy" id="634436"/>
    <lineage>
        <taxon>Bacteria</taxon>
        <taxon>Pseudomonadati</taxon>
        <taxon>Pseudomonadota</taxon>
        <taxon>Gammaproteobacteria</taxon>
        <taxon>Alteromonadales</taxon>
        <taxon>Alteromonadaceae</taxon>
        <taxon>Marisediminitalea</taxon>
    </lineage>
</organism>
<keyword evidence="8" id="KW-0969">Cilium</keyword>
<evidence type="ECO:0000256" key="3">
    <source>
        <dbReference type="ARBA" id="ARBA00022989"/>
    </source>
</evidence>
<dbReference type="GO" id="GO:0009425">
    <property type="term" value="C:bacterial-type flagellum basal body"/>
    <property type="evidence" value="ECO:0007669"/>
    <property type="project" value="UniProtKB-SubCell"/>
</dbReference>
<name>A0A1M5GM43_9ALTE</name>
<proteinExistence type="inferred from homology"/>
<dbReference type="NCBIfam" id="TIGR03500">
    <property type="entry name" value="FliO_TIGR"/>
    <property type="match status" value="1"/>
</dbReference>
<evidence type="ECO:0000256" key="6">
    <source>
        <dbReference type="ARBA" id="ARBA00037937"/>
    </source>
</evidence>
<dbReference type="PANTHER" id="PTHR38766">
    <property type="entry name" value="FLAGELLAR PROTEIN FLIO"/>
    <property type="match status" value="1"/>
</dbReference>
<dbReference type="InterPro" id="IPR022781">
    <property type="entry name" value="Flagellar_biosynth_FliO"/>
</dbReference>
<evidence type="ECO:0000256" key="4">
    <source>
        <dbReference type="ARBA" id="ARBA00023136"/>
    </source>
</evidence>
<feature type="transmembrane region" description="Helical" evidence="7">
    <location>
        <begin position="47"/>
        <end position="68"/>
    </location>
</feature>
<dbReference type="AlphaFoldDB" id="A0A1M5GM43"/>
<reference evidence="9" key="1">
    <citation type="submission" date="2016-11" db="EMBL/GenBank/DDBJ databases">
        <authorList>
            <person name="Varghese N."/>
            <person name="Submissions S."/>
        </authorList>
    </citation>
    <scope>NUCLEOTIDE SEQUENCE [LARGE SCALE GENOMIC DNA]</scope>
    <source>
        <strain evidence="9">CGMCC 1.8995</strain>
    </source>
</reference>